<dbReference type="GO" id="GO:0055085">
    <property type="term" value="P:transmembrane transport"/>
    <property type="evidence" value="ECO:0007669"/>
    <property type="project" value="InterPro"/>
</dbReference>
<evidence type="ECO:0000256" key="2">
    <source>
        <dbReference type="ARBA" id="ARBA00022448"/>
    </source>
</evidence>
<evidence type="ECO:0000256" key="3">
    <source>
        <dbReference type="ARBA" id="ARBA00022729"/>
    </source>
</evidence>
<dbReference type="PIRSF" id="PIRSF006470">
    <property type="entry name" value="DctB"/>
    <property type="match status" value="1"/>
</dbReference>
<evidence type="ECO:0000313" key="4">
    <source>
        <dbReference type="EMBL" id="NYB74942.1"/>
    </source>
</evidence>
<accession>A0A974BLJ7</accession>
<dbReference type="NCBIfam" id="TIGR00787">
    <property type="entry name" value="dctP"/>
    <property type="match status" value="1"/>
</dbReference>
<gene>
    <name evidence="4" type="ORF">HZF24_12410</name>
</gene>
<keyword evidence="2" id="KW-0813">Transport</keyword>
<dbReference type="RefSeq" id="WP_179238645.1">
    <property type="nucleotide sequence ID" value="NZ_JACBNQ010000015.1"/>
</dbReference>
<reference evidence="4" key="1">
    <citation type="submission" date="2020-07" db="EMBL/GenBank/DDBJ databases">
        <title>Genomic analysis of a strain of Sedimentibacter Hydroxybenzoicus DSM7310.</title>
        <authorList>
            <person name="Ma S."/>
        </authorList>
    </citation>
    <scope>NUCLEOTIDE SEQUENCE</scope>
    <source>
        <strain evidence="4">DSM 7310</strain>
    </source>
</reference>
<proteinExistence type="inferred from homology"/>
<comment type="similarity">
    <text evidence="1">Belongs to the bacterial solute-binding protein 7 family.</text>
</comment>
<organism evidence="4 5">
    <name type="scientific">Sedimentibacter hydroxybenzoicus DSM 7310</name>
    <dbReference type="NCBI Taxonomy" id="1123245"/>
    <lineage>
        <taxon>Bacteria</taxon>
        <taxon>Bacillati</taxon>
        <taxon>Bacillota</taxon>
        <taxon>Tissierellia</taxon>
        <taxon>Sedimentibacter</taxon>
    </lineage>
</organism>
<keyword evidence="5" id="KW-1185">Reference proteome</keyword>
<comment type="caution">
    <text evidence="4">The sequence shown here is derived from an EMBL/GenBank/DDBJ whole genome shotgun (WGS) entry which is preliminary data.</text>
</comment>
<dbReference type="InterPro" id="IPR004682">
    <property type="entry name" value="TRAP_DctP"/>
</dbReference>
<name>A0A974BLJ7_SEDHY</name>
<dbReference type="AlphaFoldDB" id="A0A974BLJ7"/>
<dbReference type="PANTHER" id="PTHR33376">
    <property type="match status" value="1"/>
</dbReference>
<dbReference type="GO" id="GO:0030288">
    <property type="term" value="C:outer membrane-bounded periplasmic space"/>
    <property type="evidence" value="ECO:0007669"/>
    <property type="project" value="InterPro"/>
</dbReference>
<dbReference type="PANTHER" id="PTHR33376:SF7">
    <property type="entry name" value="C4-DICARBOXYLATE-BINDING PROTEIN DCTB"/>
    <property type="match status" value="1"/>
</dbReference>
<evidence type="ECO:0000313" key="5">
    <source>
        <dbReference type="Proteomes" id="UP000611629"/>
    </source>
</evidence>
<protein>
    <submittedName>
        <fullName evidence="4">DctP family TRAP transporter solute-binding subunit</fullName>
    </submittedName>
</protein>
<evidence type="ECO:0000256" key="1">
    <source>
        <dbReference type="ARBA" id="ARBA00009023"/>
    </source>
</evidence>
<dbReference type="PROSITE" id="PS51257">
    <property type="entry name" value="PROKAR_LIPOPROTEIN"/>
    <property type="match status" value="1"/>
</dbReference>
<dbReference type="Gene3D" id="3.40.190.170">
    <property type="entry name" value="Bacterial extracellular solute-binding protein, family 7"/>
    <property type="match status" value="1"/>
</dbReference>
<dbReference type="InterPro" id="IPR018389">
    <property type="entry name" value="DctP_fam"/>
</dbReference>
<keyword evidence="3" id="KW-0732">Signal</keyword>
<dbReference type="Pfam" id="PF03480">
    <property type="entry name" value="DctP"/>
    <property type="match status" value="1"/>
</dbReference>
<sequence length="335" mass="37512">MIKRIKAIFILIVFTMLILSGCNSNETDGNEKVAMKMTVTGTDQGSDTFVARKFSELVNERSGGSIQIDVYTSDQLAGGNQSKGIEMLSQGLTDIGIYSQSTLAKIDEKIAVCNLPWAFTSYEHANEIFDSTGGEYMRKIMDANGLVYLDNAHNALRQISNSKRSIRSPEDLKDLKIRVPGGAIFLDTWNAFGADPIAMSWSEVFTALQQKTIDGQENGIKTSDSNNIYEVNKYFTVWNYMYDGYPIIVNKDSWNKLSQEQQQILQECATEACKIGRNDTETQEKELIQKFIDNGVEVTILNEEEINAFKEIVQPVIDKFEAKFGEEACTAFGIQ</sequence>
<dbReference type="NCBIfam" id="NF037995">
    <property type="entry name" value="TRAP_S1"/>
    <property type="match status" value="1"/>
</dbReference>
<dbReference type="Proteomes" id="UP000611629">
    <property type="component" value="Unassembled WGS sequence"/>
</dbReference>
<dbReference type="EMBL" id="JACBNQ010000015">
    <property type="protein sequence ID" value="NYB74942.1"/>
    <property type="molecule type" value="Genomic_DNA"/>
</dbReference>
<dbReference type="InterPro" id="IPR038404">
    <property type="entry name" value="TRAP_DctP_sf"/>
</dbReference>